<keyword evidence="13" id="KW-1185">Reference proteome</keyword>
<evidence type="ECO:0000256" key="6">
    <source>
        <dbReference type="ARBA" id="ARBA00022842"/>
    </source>
</evidence>
<evidence type="ECO:0000256" key="4">
    <source>
        <dbReference type="ARBA" id="ARBA00022723"/>
    </source>
</evidence>
<evidence type="ECO:0000256" key="9">
    <source>
        <dbReference type="ARBA" id="ARBA00023306"/>
    </source>
</evidence>
<evidence type="ECO:0000256" key="3">
    <source>
        <dbReference type="ARBA" id="ARBA00022618"/>
    </source>
</evidence>
<name>A0A0X8X7Z7_HALHR</name>
<dbReference type="HAMAP" id="MF_00321">
    <property type="entry name" value="GTPase_EngB"/>
    <property type="match status" value="1"/>
</dbReference>
<evidence type="ECO:0000256" key="5">
    <source>
        <dbReference type="ARBA" id="ARBA00022741"/>
    </source>
</evidence>
<reference evidence="12" key="1">
    <citation type="submission" date="2016-02" db="EMBL/GenBank/DDBJ databases">
        <title>Halorhodospira halochloris DSM-1059 complete genome, version 2.</title>
        <authorList>
            <person name="Tsukatani Y."/>
        </authorList>
    </citation>
    <scope>NUCLEOTIDE SEQUENCE</scope>
    <source>
        <strain evidence="12">DSM 1059</strain>
    </source>
</reference>
<keyword evidence="6" id="KW-0460">Magnesium</keyword>
<dbReference type="NCBIfam" id="TIGR03598">
    <property type="entry name" value="GTPase_YsxC"/>
    <property type="match status" value="1"/>
</dbReference>
<accession>A0A0X8X7Z7</accession>
<dbReference type="EMBL" id="AP017372">
    <property type="protein sequence ID" value="BAU56643.2"/>
    <property type="molecule type" value="Genomic_DNA"/>
</dbReference>
<evidence type="ECO:0000313" key="13">
    <source>
        <dbReference type="Proteomes" id="UP000218890"/>
    </source>
</evidence>
<dbReference type="InterPro" id="IPR006073">
    <property type="entry name" value="GTP-bd"/>
</dbReference>
<dbReference type="FunFam" id="3.40.50.300:FF:000098">
    <property type="entry name" value="Probable GTP-binding protein EngB"/>
    <property type="match status" value="1"/>
</dbReference>
<comment type="similarity">
    <text evidence="2 10">Belongs to the TRAFAC class TrmE-Era-EngA-EngB-Septin-like GTPase superfamily. EngB GTPase family.</text>
</comment>
<evidence type="ECO:0000256" key="7">
    <source>
        <dbReference type="ARBA" id="ARBA00023134"/>
    </source>
</evidence>
<dbReference type="GO" id="GO:0005829">
    <property type="term" value="C:cytosol"/>
    <property type="evidence" value="ECO:0007669"/>
    <property type="project" value="TreeGrafter"/>
</dbReference>
<dbReference type="InterPro" id="IPR027417">
    <property type="entry name" value="P-loop_NTPase"/>
</dbReference>
<dbReference type="KEGG" id="hhk:HH1059_25600"/>
<keyword evidence="4" id="KW-0479">Metal-binding</keyword>
<comment type="cofactor">
    <cofactor evidence="1">
        <name>Mg(2+)</name>
        <dbReference type="ChEBI" id="CHEBI:18420"/>
    </cofactor>
</comment>
<dbReference type="GO" id="GO:0046872">
    <property type="term" value="F:metal ion binding"/>
    <property type="evidence" value="ECO:0007669"/>
    <property type="project" value="UniProtKB-KW"/>
</dbReference>
<protein>
    <recommendedName>
        <fullName evidence="10">Probable GTP-binding protein EngB</fullName>
    </recommendedName>
</protein>
<dbReference type="AlphaFoldDB" id="A0A0X8X7Z7"/>
<comment type="function">
    <text evidence="10">Necessary for normal cell division and for the maintenance of normal septation.</text>
</comment>
<evidence type="ECO:0000256" key="2">
    <source>
        <dbReference type="ARBA" id="ARBA00009638"/>
    </source>
</evidence>
<dbReference type="Pfam" id="PF01926">
    <property type="entry name" value="MMR_HSR1"/>
    <property type="match status" value="1"/>
</dbReference>
<dbReference type="PANTHER" id="PTHR11649:SF13">
    <property type="entry name" value="ENGB-TYPE G DOMAIN-CONTAINING PROTEIN"/>
    <property type="match status" value="1"/>
</dbReference>
<dbReference type="GO" id="GO:0000917">
    <property type="term" value="P:division septum assembly"/>
    <property type="evidence" value="ECO:0007669"/>
    <property type="project" value="UniProtKB-KW"/>
</dbReference>
<dbReference type="Proteomes" id="UP000218890">
    <property type="component" value="Chromosome"/>
</dbReference>
<dbReference type="PROSITE" id="PS51706">
    <property type="entry name" value="G_ENGB"/>
    <property type="match status" value="1"/>
</dbReference>
<keyword evidence="7 10" id="KW-0342">GTP-binding</keyword>
<evidence type="ECO:0000256" key="8">
    <source>
        <dbReference type="ARBA" id="ARBA00023210"/>
    </source>
</evidence>
<evidence type="ECO:0000256" key="1">
    <source>
        <dbReference type="ARBA" id="ARBA00001946"/>
    </source>
</evidence>
<dbReference type="PANTHER" id="PTHR11649">
    <property type="entry name" value="MSS1/TRME-RELATED GTP-BINDING PROTEIN"/>
    <property type="match status" value="1"/>
</dbReference>
<keyword evidence="3 10" id="KW-0132">Cell division</keyword>
<evidence type="ECO:0000256" key="10">
    <source>
        <dbReference type="HAMAP-Rule" id="MF_00321"/>
    </source>
</evidence>
<sequence length="207" mass="23125">MDNQIISKLYRGARFRLSAPTPDDLCPDTGAEVAFAGRSNVGKSSVINTLTGQRKLARTSGTPGRTQAINVFDLDEQRRLVDLPGYGYAKVPASVKRRWEQALPAYFQYRRSLCGVVIIMDIRHAPTDLDMQMIDWSRSAHIRVHGLLTKSDKLKHGAAKARQEETIRELSRNNLTITSIQRFSAPKGEGVDELAKTLDGWLELGNF</sequence>
<dbReference type="GO" id="GO:0005525">
    <property type="term" value="F:GTP binding"/>
    <property type="evidence" value="ECO:0007669"/>
    <property type="project" value="UniProtKB-UniRule"/>
</dbReference>
<dbReference type="Gene3D" id="3.40.50.300">
    <property type="entry name" value="P-loop containing nucleotide triphosphate hydrolases"/>
    <property type="match status" value="1"/>
</dbReference>
<dbReference type="CDD" id="cd01876">
    <property type="entry name" value="YihA_EngB"/>
    <property type="match status" value="1"/>
</dbReference>
<feature type="domain" description="EngB-type G" evidence="11">
    <location>
        <begin position="29"/>
        <end position="204"/>
    </location>
</feature>
<dbReference type="InterPro" id="IPR030393">
    <property type="entry name" value="G_ENGB_dom"/>
</dbReference>
<keyword evidence="8 10" id="KW-0717">Septation</keyword>
<evidence type="ECO:0000259" key="11">
    <source>
        <dbReference type="PROSITE" id="PS51706"/>
    </source>
</evidence>
<dbReference type="SUPFAM" id="SSF52540">
    <property type="entry name" value="P-loop containing nucleoside triphosphate hydrolases"/>
    <property type="match status" value="1"/>
</dbReference>
<dbReference type="InterPro" id="IPR019987">
    <property type="entry name" value="GTP-bd_ribosome_bio_YsxC"/>
</dbReference>
<organism evidence="12 13">
    <name type="scientific">Halorhodospira halochloris</name>
    <name type="common">Ectothiorhodospira halochloris</name>
    <dbReference type="NCBI Taxonomy" id="1052"/>
    <lineage>
        <taxon>Bacteria</taxon>
        <taxon>Pseudomonadati</taxon>
        <taxon>Pseudomonadota</taxon>
        <taxon>Gammaproteobacteria</taxon>
        <taxon>Chromatiales</taxon>
        <taxon>Ectothiorhodospiraceae</taxon>
        <taxon>Halorhodospira</taxon>
    </lineage>
</organism>
<evidence type="ECO:0000313" key="12">
    <source>
        <dbReference type="EMBL" id="BAU56643.2"/>
    </source>
</evidence>
<gene>
    <name evidence="10 12" type="primary">engB</name>
    <name evidence="12" type="ORF">HH1059_25600</name>
</gene>
<keyword evidence="9 10" id="KW-0131">Cell cycle</keyword>
<keyword evidence="5 10" id="KW-0547">Nucleotide-binding</keyword>
<proteinExistence type="inferred from homology"/>